<dbReference type="InterPro" id="IPR011047">
    <property type="entry name" value="Quinoprotein_ADH-like_sf"/>
</dbReference>
<dbReference type="RefSeq" id="WP_151967040.1">
    <property type="nucleotide sequence ID" value="NZ_AP019860.1"/>
</dbReference>
<keyword evidence="3" id="KW-1185">Reference proteome</keyword>
<dbReference type="Proteomes" id="UP000326354">
    <property type="component" value="Chromosome"/>
</dbReference>
<proteinExistence type="predicted"/>
<organism evidence="2 3">
    <name type="scientific">Uabimicrobium amorphum</name>
    <dbReference type="NCBI Taxonomy" id="2596890"/>
    <lineage>
        <taxon>Bacteria</taxon>
        <taxon>Pseudomonadati</taxon>
        <taxon>Planctomycetota</taxon>
        <taxon>Candidatus Uabimicrobiia</taxon>
        <taxon>Candidatus Uabimicrobiales</taxon>
        <taxon>Candidatus Uabimicrobiaceae</taxon>
        <taxon>Candidatus Uabimicrobium</taxon>
    </lineage>
</organism>
<dbReference type="OrthoDB" id="222965at2"/>
<dbReference type="Gene3D" id="2.130.10.10">
    <property type="entry name" value="YVTN repeat-like/Quinoprotein amine dehydrogenase"/>
    <property type="match status" value="2"/>
</dbReference>
<keyword evidence="2" id="KW-0723">Serine/threonine-protein kinase</keyword>
<name>A0A5S9IJ57_UABAM</name>
<dbReference type="SUPFAM" id="SSF50998">
    <property type="entry name" value="Quinoprotein alcohol dehydrogenase-like"/>
    <property type="match status" value="2"/>
</dbReference>
<dbReference type="KEGG" id="uam:UABAM_01156"/>
<accession>A0A5S9IJ57</accession>
<feature type="domain" description="Pyrrolo-quinoline quinone repeat" evidence="1">
    <location>
        <begin position="195"/>
        <end position="328"/>
    </location>
</feature>
<dbReference type="Pfam" id="PF13360">
    <property type="entry name" value="PQQ_2"/>
    <property type="match status" value="2"/>
</dbReference>
<dbReference type="AlphaFoldDB" id="A0A5S9IJ57"/>
<dbReference type="GO" id="GO:0004674">
    <property type="term" value="F:protein serine/threonine kinase activity"/>
    <property type="evidence" value="ECO:0007669"/>
    <property type="project" value="UniProtKB-KW"/>
</dbReference>
<evidence type="ECO:0000259" key="1">
    <source>
        <dbReference type="Pfam" id="PF13360"/>
    </source>
</evidence>
<dbReference type="SMART" id="SM00564">
    <property type="entry name" value="PQQ"/>
    <property type="match status" value="5"/>
</dbReference>
<keyword evidence="2" id="KW-0418">Kinase</keyword>
<evidence type="ECO:0000313" key="3">
    <source>
        <dbReference type="Proteomes" id="UP000326354"/>
    </source>
</evidence>
<evidence type="ECO:0000313" key="2">
    <source>
        <dbReference type="EMBL" id="BBM82813.1"/>
    </source>
</evidence>
<keyword evidence="2" id="KW-0808">Transferase</keyword>
<dbReference type="EMBL" id="AP019860">
    <property type="protein sequence ID" value="BBM82813.1"/>
    <property type="molecule type" value="Genomic_DNA"/>
</dbReference>
<dbReference type="InterPro" id="IPR002372">
    <property type="entry name" value="PQQ_rpt_dom"/>
</dbReference>
<dbReference type="PANTHER" id="PTHR34512:SF30">
    <property type="entry name" value="OUTER MEMBRANE PROTEIN ASSEMBLY FACTOR BAMB"/>
    <property type="match status" value="1"/>
</dbReference>
<feature type="domain" description="Pyrrolo-quinoline quinone repeat" evidence="1">
    <location>
        <begin position="365"/>
        <end position="430"/>
    </location>
</feature>
<reference evidence="2 3" key="1">
    <citation type="submission" date="2019-08" db="EMBL/GenBank/DDBJ databases">
        <title>Complete genome sequence of Candidatus Uab amorphum.</title>
        <authorList>
            <person name="Shiratori T."/>
            <person name="Suzuki S."/>
            <person name="Kakizawa Y."/>
            <person name="Ishida K."/>
        </authorList>
    </citation>
    <scope>NUCLEOTIDE SEQUENCE [LARGE SCALE GENOMIC DNA]</scope>
    <source>
        <strain evidence="2 3">SRT547</strain>
    </source>
</reference>
<gene>
    <name evidence="2" type="ORF">UABAM_01156</name>
</gene>
<sequence>MKKYTVLGLLISLTFTIADDWTMWGGKVGRNMVNDVEKNLPVKWDEESGENIKWIVELGSQSYGNPVVSKGKVFVGSNNEGLKDPKVKGDKGNILCFREKDGKFLWQAVHDKLTAGRVNDWPLQGICSTPAIEGDRLYYVSNRCEVVCADTEGFHDGENDGMQDEKYKGKDKADIIWTFDMIEELGVFPHNLATSSPIVVGDMIYLLTSNGVDEGHLNIPSPRAPSFIAINKKTGELEWENGDPADKILHGQWSSPAYGVVKGRAQVICPGGDGLVYSLDPKTGEVLWTFDCNPKDAVWELGGHGTRNNLVSTPVIFNDKVYIGVGQDPEHGEGIGHLYAIDASGSGDVTKTHALWHIGGKDFGRTMSTAAIKDGLMYNCDLAGFMYCIDVEKGKILWKHDMEAAIWGSTIIVDGKVYLGDEDGDIVVFAHGKEKKVLGESILEGTIYTTPSPANGTLYIATQSRLYAVALPPAKEDGKKDEK</sequence>
<dbReference type="InterPro" id="IPR018391">
    <property type="entry name" value="PQQ_b-propeller_rpt"/>
</dbReference>
<dbReference type="InterPro" id="IPR015943">
    <property type="entry name" value="WD40/YVTN_repeat-like_dom_sf"/>
</dbReference>
<dbReference type="PANTHER" id="PTHR34512">
    <property type="entry name" value="CELL SURFACE PROTEIN"/>
    <property type="match status" value="1"/>
</dbReference>
<protein>
    <submittedName>
        <fullName evidence="2">Serine/threonine protein kinase</fullName>
    </submittedName>
</protein>